<organism evidence="3 4">
    <name type="scientific">Fusarium sarcochroum</name>
    <dbReference type="NCBI Taxonomy" id="1208366"/>
    <lineage>
        <taxon>Eukaryota</taxon>
        <taxon>Fungi</taxon>
        <taxon>Dikarya</taxon>
        <taxon>Ascomycota</taxon>
        <taxon>Pezizomycotina</taxon>
        <taxon>Sordariomycetes</taxon>
        <taxon>Hypocreomycetidae</taxon>
        <taxon>Hypocreales</taxon>
        <taxon>Nectriaceae</taxon>
        <taxon>Fusarium</taxon>
        <taxon>Fusarium lateritium species complex</taxon>
    </lineage>
</organism>
<dbReference type="GO" id="GO:0008270">
    <property type="term" value="F:zinc ion binding"/>
    <property type="evidence" value="ECO:0007669"/>
    <property type="project" value="UniProtKB-KW"/>
</dbReference>
<protein>
    <recommendedName>
        <fullName evidence="2">RING-type domain-containing protein</fullName>
    </recommendedName>
</protein>
<evidence type="ECO:0000313" key="3">
    <source>
        <dbReference type="EMBL" id="KAF4968423.1"/>
    </source>
</evidence>
<accession>A0A8H4U2Q4</accession>
<dbReference type="InterPro" id="IPR001841">
    <property type="entry name" value="Znf_RING"/>
</dbReference>
<reference evidence="3" key="1">
    <citation type="journal article" date="2020" name="BMC Genomics">
        <title>Correction to: Identification and distribution of gene clusters required for synthesis of sphingolipid metabolism inhibitors in diverse species of the filamentous fungus Fusarium.</title>
        <authorList>
            <person name="Kim H.S."/>
            <person name="Lohmar J.M."/>
            <person name="Busman M."/>
            <person name="Brown D.W."/>
            <person name="Naumann T.A."/>
            <person name="Divon H.H."/>
            <person name="Lysoe E."/>
            <person name="Uhlig S."/>
            <person name="Proctor R.H."/>
        </authorList>
    </citation>
    <scope>NUCLEOTIDE SEQUENCE</scope>
    <source>
        <strain evidence="3">NRRL 20472</strain>
    </source>
</reference>
<keyword evidence="1" id="KW-0479">Metal-binding</keyword>
<reference evidence="3" key="2">
    <citation type="submission" date="2020-05" db="EMBL/GenBank/DDBJ databases">
        <authorList>
            <person name="Kim H.-S."/>
            <person name="Proctor R.H."/>
            <person name="Brown D.W."/>
        </authorList>
    </citation>
    <scope>NUCLEOTIDE SEQUENCE</scope>
    <source>
        <strain evidence="3">NRRL 20472</strain>
    </source>
</reference>
<sequence>MDPITDTYWPVFKQAAEADVDKVRPIQLTCIICQELMTTSPSEPNHYGTRGSSHAAWIMPCGHIFGRNCLAEWLKHAKEPGRKYHKCPVCSTKLHHHPDCGHSSVGRMIPDTVGTYSQIPPLLSAGGIVAPKCGRCEIKRALDQIAKYTKIYGTPKPELQQDQCVGFSLCIEDLAETRTTYPVPLPGATCRRVRDLEIPGEFLAVWNIIKQTLALKATRFFYDVDLGAFELAISVYESVPSSPGEE</sequence>
<feature type="domain" description="RING-type" evidence="2">
    <location>
        <begin position="30"/>
        <end position="91"/>
    </location>
</feature>
<dbReference type="EMBL" id="JABEXW010000200">
    <property type="protein sequence ID" value="KAF4968423.1"/>
    <property type="molecule type" value="Genomic_DNA"/>
</dbReference>
<dbReference type="AlphaFoldDB" id="A0A8H4U2Q4"/>
<dbReference type="Proteomes" id="UP000622797">
    <property type="component" value="Unassembled WGS sequence"/>
</dbReference>
<comment type="caution">
    <text evidence="3">The sequence shown here is derived from an EMBL/GenBank/DDBJ whole genome shotgun (WGS) entry which is preliminary data.</text>
</comment>
<keyword evidence="1" id="KW-0863">Zinc-finger</keyword>
<gene>
    <name evidence="3" type="ORF">FSARC_4220</name>
</gene>
<name>A0A8H4U2Q4_9HYPO</name>
<proteinExistence type="predicted"/>
<evidence type="ECO:0000256" key="1">
    <source>
        <dbReference type="PROSITE-ProRule" id="PRU00175"/>
    </source>
</evidence>
<dbReference type="OrthoDB" id="8062037at2759"/>
<dbReference type="InterPro" id="IPR013083">
    <property type="entry name" value="Znf_RING/FYVE/PHD"/>
</dbReference>
<keyword evidence="4" id="KW-1185">Reference proteome</keyword>
<dbReference type="SUPFAM" id="SSF57850">
    <property type="entry name" value="RING/U-box"/>
    <property type="match status" value="1"/>
</dbReference>
<evidence type="ECO:0000313" key="4">
    <source>
        <dbReference type="Proteomes" id="UP000622797"/>
    </source>
</evidence>
<evidence type="ECO:0000259" key="2">
    <source>
        <dbReference type="PROSITE" id="PS50089"/>
    </source>
</evidence>
<dbReference type="PROSITE" id="PS50089">
    <property type="entry name" value="ZF_RING_2"/>
    <property type="match status" value="1"/>
</dbReference>
<dbReference type="Pfam" id="PF13639">
    <property type="entry name" value="zf-RING_2"/>
    <property type="match status" value="1"/>
</dbReference>
<dbReference type="Gene3D" id="3.30.40.10">
    <property type="entry name" value="Zinc/RING finger domain, C3HC4 (zinc finger)"/>
    <property type="match status" value="1"/>
</dbReference>
<keyword evidence="1" id="KW-0862">Zinc</keyword>
<dbReference type="SMART" id="SM00184">
    <property type="entry name" value="RING"/>
    <property type="match status" value="1"/>
</dbReference>